<feature type="transmembrane region" description="Helical" evidence="1">
    <location>
        <begin position="66"/>
        <end position="91"/>
    </location>
</feature>
<dbReference type="EMBL" id="JBBUKT010000008">
    <property type="protein sequence ID" value="MEK7952714.1"/>
    <property type="molecule type" value="Genomic_DNA"/>
</dbReference>
<proteinExistence type="predicted"/>
<feature type="transmembrane region" description="Helical" evidence="1">
    <location>
        <begin position="33"/>
        <end position="54"/>
    </location>
</feature>
<dbReference type="InterPro" id="IPR036259">
    <property type="entry name" value="MFS_trans_sf"/>
</dbReference>
<keyword evidence="1" id="KW-1133">Transmembrane helix</keyword>
<name>A0ABU9B0G5_9BACT</name>
<accession>A0ABU9B0G5</accession>
<evidence type="ECO:0000256" key="1">
    <source>
        <dbReference type="SAM" id="Phobius"/>
    </source>
</evidence>
<keyword evidence="3" id="KW-1185">Reference proteome</keyword>
<dbReference type="SUPFAM" id="SSF103473">
    <property type="entry name" value="MFS general substrate transporter"/>
    <property type="match status" value="1"/>
</dbReference>
<evidence type="ECO:0000313" key="3">
    <source>
        <dbReference type="Proteomes" id="UP001371305"/>
    </source>
</evidence>
<keyword evidence="1" id="KW-0812">Transmembrane</keyword>
<feature type="transmembrane region" description="Helical" evidence="1">
    <location>
        <begin position="103"/>
        <end position="121"/>
    </location>
</feature>
<organism evidence="2 3">
    <name type="scientific">Luteolibacter soli</name>
    <dbReference type="NCBI Taxonomy" id="3135280"/>
    <lineage>
        <taxon>Bacteria</taxon>
        <taxon>Pseudomonadati</taxon>
        <taxon>Verrucomicrobiota</taxon>
        <taxon>Verrucomicrobiia</taxon>
        <taxon>Verrucomicrobiales</taxon>
        <taxon>Verrucomicrobiaceae</taxon>
        <taxon>Luteolibacter</taxon>
    </lineage>
</organism>
<dbReference type="Proteomes" id="UP001371305">
    <property type="component" value="Unassembled WGS sequence"/>
</dbReference>
<reference evidence="2 3" key="1">
    <citation type="submission" date="2024-04" db="EMBL/GenBank/DDBJ databases">
        <title>Luteolibacter sp. isolated from soil.</title>
        <authorList>
            <person name="An J."/>
        </authorList>
    </citation>
    <scope>NUCLEOTIDE SEQUENCE [LARGE SCALE GENOMIC DNA]</scope>
    <source>
        <strain evidence="2 3">Y139</strain>
    </source>
</reference>
<dbReference type="RefSeq" id="WP_341406470.1">
    <property type="nucleotide sequence ID" value="NZ_JBBUKT010000008.1"/>
</dbReference>
<evidence type="ECO:0000313" key="2">
    <source>
        <dbReference type="EMBL" id="MEK7952714.1"/>
    </source>
</evidence>
<gene>
    <name evidence="2" type="ORF">WKV53_19525</name>
</gene>
<protein>
    <submittedName>
        <fullName evidence="2">Uncharacterized protein</fullName>
    </submittedName>
</protein>
<keyword evidence="1" id="KW-0472">Membrane</keyword>
<comment type="caution">
    <text evidence="2">The sequence shown here is derived from an EMBL/GenBank/DDBJ whole genome shotgun (WGS) entry which is preliminary data.</text>
</comment>
<sequence length="137" mass="14911">MILWLCGFVTFIGSVAATSVGLDIFWPDGAIHIGASAAVSCVGFLMFHAGRFLTGAHYELLPTRRLPALIGYQFTAFLLGGIFIGCLSGLVVDLFSGTFDLRLAAMILVAASGCIAITVFYRSHRKKWVSEEKEERF</sequence>